<sequence length="348" mass="38814">MADVSSFELNPKVIRKQPQRVEDPSENAILQRSFARAYDRPPMESYQLFINSLGAFFGGFGKYTCFCSNPYKQVNQGDVGLVQTFGALTRVVDPGWVYVNTWSEKLYVVSVKINIREIPAQRCFTRDNVSVVVTSVVYYNITDPQRAVFGIDNIHNAIMERTQTTLRDVIGSRMLQEVVEKREEVAEAIESIIYKTAQDWGVHIEAILIKDLELPPNVQQSLSMAAEAKRIGESKIINAKAEVESAKLMRKAADILASKPAMQIRYLEAMQAMAKSSNSKVIFMPSSGEVEKVVLTNIQGSGYGAIESQGTGQNHNNNAELEPDSNWSLSSDPHKRIMDTIALHESMG</sequence>
<dbReference type="FunFam" id="3.30.479.30:FF:000004">
    <property type="entry name" value="Putative membrane protease family, stomatin"/>
    <property type="match status" value="1"/>
</dbReference>
<dbReference type="GO" id="GO:0005886">
    <property type="term" value="C:plasma membrane"/>
    <property type="evidence" value="ECO:0007669"/>
    <property type="project" value="InterPro"/>
</dbReference>
<dbReference type="InterPro" id="IPR001107">
    <property type="entry name" value="Band_7"/>
</dbReference>
<dbReference type="AlphaFoldDB" id="A0A9P7V637"/>
<evidence type="ECO:0000256" key="2">
    <source>
        <dbReference type="SAM" id="MobiDB-lite"/>
    </source>
</evidence>
<gene>
    <name evidence="4" type="ORF">KQ657_002704</name>
</gene>
<dbReference type="OrthoDB" id="2105077at2759"/>
<proteinExistence type="inferred from homology"/>
<dbReference type="SUPFAM" id="SSF117892">
    <property type="entry name" value="Band 7/SPFH domain"/>
    <property type="match status" value="1"/>
</dbReference>
<dbReference type="GO" id="GO:0098552">
    <property type="term" value="C:side of membrane"/>
    <property type="evidence" value="ECO:0007669"/>
    <property type="project" value="UniProtKB-ARBA"/>
</dbReference>
<organism evidence="4 5">
    <name type="scientific">Scheffersomyces spartinae</name>
    <dbReference type="NCBI Taxonomy" id="45513"/>
    <lineage>
        <taxon>Eukaryota</taxon>
        <taxon>Fungi</taxon>
        <taxon>Dikarya</taxon>
        <taxon>Ascomycota</taxon>
        <taxon>Saccharomycotina</taxon>
        <taxon>Pichiomycetes</taxon>
        <taxon>Debaryomycetaceae</taxon>
        <taxon>Scheffersomyces</taxon>
    </lineage>
</organism>
<keyword evidence="5" id="KW-1185">Reference proteome</keyword>
<dbReference type="PRINTS" id="PR00721">
    <property type="entry name" value="STOMATIN"/>
</dbReference>
<dbReference type="Gene3D" id="6.10.250.2090">
    <property type="match status" value="1"/>
</dbReference>
<feature type="compositionally biased region" description="Polar residues" evidence="2">
    <location>
        <begin position="308"/>
        <end position="331"/>
    </location>
</feature>
<dbReference type="GeneID" id="66116078"/>
<dbReference type="Pfam" id="PF01145">
    <property type="entry name" value="Band_7"/>
    <property type="match status" value="1"/>
</dbReference>
<feature type="region of interest" description="Disordered" evidence="2">
    <location>
        <begin position="305"/>
        <end position="331"/>
    </location>
</feature>
<dbReference type="Gene3D" id="3.30.479.30">
    <property type="entry name" value="Band 7 domain"/>
    <property type="match status" value="1"/>
</dbReference>
<name>A0A9P7V637_9ASCO</name>
<feature type="domain" description="Band 7" evidence="3">
    <location>
        <begin position="69"/>
        <end position="226"/>
    </location>
</feature>
<dbReference type="CDD" id="cd13437">
    <property type="entry name" value="SPFH_alloslipin"/>
    <property type="match status" value="1"/>
</dbReference>
<protein>
    <recommendedName>
        <fullName evidence="3">Band 7 domain-containing protein</fullName>
    </recommendedName>
</protein>
<dbReference type="SMART" id="SM00244">
    <property type="entry name" value="PHB"/>
    <property type="match status" value="1"/>
</dbReference>
<dbReference type="EMBL" id="JAHMUF010000022">
    <property type="protein sequence ID" value="KAG7191915.1"/>
    <property type="molecule type" value="Genomic_DNA"/>
</dbReference>
<dbReference type="PANTHER" id="PTHR10264:SF19">
    <property type="entry name" value="AT06885P-RELATED"/>
    <property type="match status" value="1"/>
</dbReference>
<comment type="caution">
    <text evidence="4">The sequence shown here is derived from an EMBL/GenBank/DDBJ whole genome shotgun (WGS) entry which is preliminary data.</text>
</comment>
<reference evidence="4" key="1">
    <citation type="submission" date="2021-03" db="EMBL/GenBank/DDBJ databases">
        <authorList>
            <person name="Palmer J.M."/>
        </authorList>
    </citation>
    <scope>NUCLEOTIDE SEQUENCE</scope>
    <source>
        <strain evidence="4">ARV_011</strain>
    </source>
</reference>
<dbReference type="InterPro" id="IPR043202">
    <property type="entry name" value="Band-7_stomatin-like"/>
</dbReference>
<evidence type="ECO:0000313" key="4">
    <source>
        <dbReference type="EMBL" id="KAG7191915.1"/>
    </source>
</evidence>
<dbReference type="InterPro" id="IPR001972">
    <property type="entry name" value="Stomatin_HflK_fam"/>
</dbReference>
<dbReference type="RefSeq" id="XP_043047467.1">
    <property type="nucleotide sequence ID" value="XM_043193458.1"/>
</dbReference>
<dbReference type="Proteomes" id="UP000790833">
    <property type="component" value="Unassembled WGS sequence"/>
</dbReference>
<dbReference type="InterPro" id="IPR036013">
    <property type="entry name" value="Band_7/SPFH_dom_sf"/>
</dbReference>
<evidence type="ECO:0000259" key="3">
    <source>
        <dbReference type="SMART" id="SM00244"/>
    </source>
</evidence>
<comment type="similarity">
    <text evidence="1">Belongs to the band 7/mec-2 family.</text>
</comment>
<dbReference type="PANTHER" id="PTHR10264">
    <property type="entry name" value="BAND 7 PROTEIN-RELATED"/>
    <property type="match status" value="1"/>
</dbReference>
<evidence type="ECO:0000313" key="5">
    <source>
        <dbReference type="Proteomes" id="UP000790833"/>
    </source>
</evidence>
<evidence type="ECO:0000256" key="1">
    <source>
        <dbReference type="ARBA" id="ARBA00008164"/>
    </source>
</evidence>
<accession>A0A9P7V637</accession>